<sequence length="126" mass="13078">MSPMLSRLALMVVNAIATAPPNPPRRTHTFLLLCHGLGLRSASIFGSFAAAAAVAAAVTTGAIGDDVCYLIPALLANDQGPIVELHRASRCHVVAAGLRRPTETNEPFSHSSSVKSIDDCASQTAT</sequence>
<proteinExistence type="predicted"/>
<evidence type="ECO:0000313" key="3">
    <source>
        <dbReference type="EMBL" id="MBW48039.1"/>
    </source>
</evidence>
<reference evidence="3" key="1">
    <citation type="submission" date="2018-01" db="EMBL/GenBank/DDBJ databases">
        <title>An insight into the sialome of Amazonian anophelines.</title>
        <authorList>
            <person name="Ribeiro J.M."/>
            <person name="Scarpassa V."/>
            <person name="Calvo E."/>
        </authorList>
    </citation>
    <scope>NUCLEOTIDE SEQUENCE</scope>
    <source>
        <tissue evidence="3">Salivary glands</tissue>
    </source>
</reference>
<protein>
    <submittedName>
        <fullName evidence="3">Putative secreted protein</fullName>
    </submittedName>
</protein>
<feature type="signal peptide" evidence="2">
    <location>
        <begin position="1"/>
        <end position="19"/>
    </location>
</feature>
<evidence type="ECO:0000256" key="2">
    <source>
        <dbReference type="SAM" id="SignalP"/>
    </source>
</evidence>
<keyword evidence="2" id="KW-0732">Signal</keyword>
<feature type="chain" id="PRO_5014733857" evidence="2">
    <location>
        <begin position="20"/>
        <end position="126"/>
    </location>
</feature>
<feature type="compositionally biased region" description="Polar residues" evidence="1">
    <location>
        <begin position="104"/>
        <end position="126"/>
    </location>
</feature>
<evidence type="ECO:0000256" key="1">
    <source>
        <dbReference type="SAM" id="MobiDB-lite"/>
    </source>
</evidence>
<organism evidence="3">
    <name type="scientific">Anopheles triannulatus</name>
    <dbReference type="NCBI Taxonomy" id="58253"/>
    <lineage>
        <taxon>Eukaryota</taxon>
        <taxon>Metazoa</taxon>
        <taxon>Ecdysozoa</taxon>
        <taxon>Arthropoda</taxon>
        <taxon>Hexapoda</taxon>
        <taxon>Insecta</taxon>
        <taxon>Pterygota</taxon>
        <taxon>Neoptera</taxon>
        <taxon>Endopterygota</taxon>
        <taxon>Diptera</taxon>
        <taxon>Nematocera</taxon>
        <taxon>Culicoidea</taxon>
        <taxon>Culicidae</taxon>
        <taxon>Anophelinae</taxon>
        <taxon>Anopheles</taxon>
    </lineage>
</organism>
<feature type="region of interest" description="Disordered" evidence="1">
    <location>
        <begin position="102"/>
        <end position="126"/>
    </location>
</feature>
<accession>A0A2M4B4S0</accession>
<dbReference type="AlphaFoldDB" id="A0A2M4B4S0"/>
<dbReference type="EMBL" id="GGFK01014718">
    <property type="protein sequence ID" value="MBW48039.1"/>
    <property type="molecule type" value="Transcribed_RNA"/>
</dbReference>
<name>A0A2M4B4S0_9DIPT</name>